<reference evidence="3 4" key="1">
    <citation type="submission" date="2018-08" db="EMBL/GenBank/DDBJ databases">
        <title>Genome and evolution of the arbuscular mycorrhizal fungus Diversispora epigaea (formerly Glomus versiforme) and its bacterial endosymbionts.</title>
        <authorList>
            <person name="Sun X."/>
            <person name="Fei Z."/>
            <person name="Harrison M."/>
        </authorList>
    </citation>
    <scope>NUCLEOTIDE SEQUENCE [LARGE SCALE GENOMIC DNA]</scope>
    <source>
        <strain evidence="3 4">IT104</strain>
    </source>
</reference>
<accession>A0A397IHP2</accession>
<gene>
    <name evidence="3" type="ORF">Glove_225g56</name>
</gene>
<feature type="region of interest" description="Disordered" evidence="1">
    <location>
        <begin position="202"/>
        <end position="235"/>
    </location>
</feature>
<feature type="transmembrane region" description="Helical" evidence="2">
    <location>
        <begin position="244"/>
        <end position="269"/>
    </location>
</feature>
<evidence type="ECO:0000256" key="1">
    <source>
        <dbReference type="SAM" id="MobiDB-lite"/>
    </source>
</evidence>
<sequence>MTSSFPLSWSLSANFSTQNSNSIWSYGSKPGYLPNGEFTRFTNLVEDPNNSGVVALFKEGNTWDKDWLGVYYNTKSTTTLLVSGSNMTFTAHGVCIHPGNVEKDFVVIKFTAPVNGIYSINAKFLHVDDHAEESNTSTGAYVMHNNAILWEEIIIDYIPESFITDGDGIEIYENDTVDFLLGIGTGGDYHMTSINVDISAREEDLPTSTTSKTTSSQKPSVSSGGNNNINNNNNNNNNRNSTKIYLVGGSIGLILGLIIGSLFFICYLCRRKKKRLLIPSQSMIRY</sequence>
<keyword evidence="2" id="KW-0472">Membrane</keyword>
<organism evidence="3 4">
    <name type="scientific">Diversispora epigaea</name>
    <dbReference type="NCBI Taxonomy" id="1348612"/>
    <lineage>
        <taxon>Eukaryota</taxon>
        <taxon>Fungi</taxon>
        <taxon>Fungi incertae sedis</taxon>
        <taxon>Mucoromycota</taxon>
        <taxon>Glomeromycotina</taxon>
        <taxon>Glomeromycetes</taxon>
        <taxon>Diversisporales</taxon>
        <taxon>Diversisporaceae</taxon>
        <taxon>Diversispora</taxon>
    </lineage>
</organism>
<comment type="caution">
    <text evidence="3">The sequence shown here is derived from an EMBL/GenBank/DDBJ whole genome shotgun (WGS) entry which is preliminary data.</text>
</comment>
<dbReference type="OrthoDB" id="2475178at2759"/>
<dbReference type="Proteomes" id="UP000266861">
    <property type="component" value="Unassembled WGS sequence"/>
</dbReference>
<evidence type="ECO:0000313" key="3">
    <source>
        <dbReference type="EMBL" id="RHZ74362.1"/>
    </source>
</evidence>
<keyword evidence="2" id="KW-1133">Transmembrane helix</keyword>
<feature type="compositionally biased region" description="Low complexity" evidence="1">
    <location>
        <begin position="206"/>
        <end position="235"/>
    </location>
</feature>
<dbReference type="EMBL" id="PQFF01000208">
    <property type="protein sequence ID" value="RHZ74362.1"/>
    <property type="molecule type" value="Genomic_DNA"/>
</dbReference>
<keyword evidence="2" id="KW-0812">Transmembrane</keyword>
<keyword evidence="4" id="KW-1185">Reference proteome</keyword>
<name>A0A397IHP2_9GLOM</name>
<dbReference type="AlphaFoldDB" id="A0A397IHP2"/>
<proteinExistence type="predicted"/>
<protein>
    <submittedName>
        <fullName evidence="3">Uncharacterized protein</fullName>
    </submittedName>
</protein>
<evidence type="ECO:0000313" key="4">
    <source>
        <dbReference type="Proteomes" id="UP000266861"/>
    </source>
</evidence>
<evidence type="ECO:0000256" key="2">
    <source>
        <dbReference type="SAM" id="Phobius"/>
    </source>
</evidence>